<protein>
    <submittedName>
        <fullName evidence="2">Uncharacterized protein</fullName>
    </submittedName>
</protein>
<feature type="compositionally biased region" description="Low complexity" evidence="1">
    <location>
        <begin position="104"/>
        <end position="119"/>
    </location>
</feature>
<comment type="caution">
    <text evidence="2">The sequence shown here is derived from an EMBL/GenBank/DDBJ whole genome shotgun (WGS) entry which is preliminary data.</text>
</comment>
<accession>A0A5N8WTG3</accession>
<name>A0A5N8WTG3_9ACTN</name>
<sequence length="134" mass="13679">MAACARSPEFRSIVERVRPPPMRATVVATTARRLFFFQAARSRRRAARPCGARGPPSPAPSKSSDGSFTGAPSRPAPSAAPPCGRASRGRPSCHVSDSVRSHDGTAVAASSADAAAGRADTVRPPPVTGAMSGA</sequence>
<reference evidence="2 3" key="1">
    <citation type="submission" date="2019-09" db="EMBL/GenBank/DDBJ databases">
        <authorList>
            <person name="Duangmal K."/>
            <person name="Teo W.F.A."/>
            <person name="Lipun K."/>
        </authorList>
    </citation>
    <scope>NUCLEOTIDE SEQUENCE [LARGE SCALE GENOMIC DNA]</scope>
    <source>
        <strain evidence="2 3">K1PN6</strain>
    </source>
</reference>
<gene>
    <name evidence="2" type="ORF">FPZ41_19050</name>
</gene>
<dbReference type="Proteomes" id="UP000373149">
    <property type="component" value="Unassembled WGS sequence"/>
</dbReference>
<feature type="compositionally biased region" description="Low complexity" evidence="1">
    <location>
        <begin position="48"/>
        <end position="73"/>
    </location>
</feature>
<evidence type="ECO:0000313" key="2">
    <source>
        <dbReference type="EMBL" id="MPY50559.1"/>
    </source>
</evidence>
<dbReference type="AlphaFoldDB" id="A0A5N8WTG3"/>
<organism evidence="2 3">
    <name type="scientific">Streptomyces acidicola</name>
    <dbReference type="NCBI Taxonomy" id="2596892"/>
    <lineage>
        <taxon>Bacteria</taxon>
        <taxon>Bacillati</taxon>
        <taxon>Actinomycetota</taxon>
        <taxon>Actinomycetes</taxon>
        <taxon>Kitasatosporales</taxon>
        <taxon>Streptomycetaceae</taxon>
        <taxon>Streptomyces</taxon>
    </lineage>
</organism>
<feature type="region of interest" description="Disordered" evidence="1">
    <location>
        <begin position="44"/>
        <end position="134"/>
    </location>
</feature>
<keyword evidence="3" id="KW-1185">Reference proteome</keyword>
<evidence type="ECO:0000313" key="3">
    <source>
        <dbReference type="Proteomes" id="UP000373149"/>
    </source>
</evidence>
<evidence type="ECO:0000256" key="1">
    <source>
        <dbReference type="SAM" id="MobiDB-lite"/>
    </source>
</evidence>
<proteinExistence type="predicted"/>
<dbReference type="EMBL" id="VMNX01000066">
    <property type="protein sequence ID" value="MPY50559.1"/>
    <property type="molecule type" value="Genomic_DNA"/>
</dbReference>